<evidence type="ECO:0000256" key="12">
    <source>
        <dbReference type="PIRNR" id="PIRNR001365"/>
    </source>
</evidence>
<gene>
    <name evidence="15" type="ORF">GDO86_010675</name>
</gene>
<reference evidence="15" key="1">
    <citation type="thesis" date="2020" institute="ProQuest LLC" country="789 East Eisenhower Parkway, Ann Arbor, MI, USA">
        <title>Comparative Genomics and Chromosome Evolution.</title>
        <authorList>
            <person name="Mudd A.B."/>
        </authorList>
    </citation>
    <scope>NUCLEOTIDE SEQUENCE</scope>
    <source>
        <strain evidence="15">Female2</strain>
        <tissue evidence="15">Blood</tissue>
    </source>
</reference>
<dbReference type="EMBL" id="JAACNH010000005">
    <property type="protein sequence ID" value="KAG8441579.1"/>
    <property type="molecule type" value="Genomic_DNA"/>
</dbReference>
<evidence type="ECO:0000313" key="16">
    <source>
        <dbReference type="Proteomes" id="UP000812440"/>
    </source>
</evidence>
<evidence type="ECO:0000256" key="8">
    <source>
        <dbReference type="ARBA" id="ARBA00023270"/>
    </source>
</evidence>
<dbReference type="OrthoDB" id="191315at2759"/>
<comment type="catalytic activity">
    <reaction evidence="10">
        <text>aceneuramate = aldehydo-N-acetyl-D-mannosamine + pyruvate</text>
        <dbReference type="Rhea" id="RHEA:23296"/>
        <dbReference type="ChEBI" id="CHEBI:15361"/>
        <dbReference type="ChEBI" id="CHEBI:17122"/>
        <dbReference type="ChEBI" id="CHEBI:173083"/>
        <dbReference type="EC" id="4.1.3.3"/>
    </reaction>
</comment>
<evidence type="ECO:0000256" key="7">
    <source>
        <dbReference type="ARBA" id="ARBA00023239"/>
    </source>
</evidence>
<evidence type="ECO:0000256" key="3">
    <source>
        <dbReference type="ARBA" id="ARBA00006324"/>
    </source>
</evidence>
<dbReference type="PANTHER" id="PTHR12128">
    <property type="entry name" value="DIHYDRODIPICOLINATE SYNTHASE"/>
    <property type="match status" value="1"/>
</dbReference>
<dbReference type="Gene3D" id="3.20.20.70">
    <property type="entry name" value="Aldolase class I"/>
    <property type="match status" value="1"/>
</dbReference>
<dbReference type="GO" id="GO:0008747">
    <property type="term" value="F:N-acetylneuraminate lyase activity"/>
    <property type="evidence" value="ECO:0007669"/>
    <property type="project" value="UniProtKB-EC"/>
</dbReference>
<dbReference type="PANTHER" id="PTHR12128:SF21">
    <property type="entry name" value="N-ACETYLNEURAMINATE LYASE"/>
    <property type="match status" value="1"/>
</dbReference>
<evidence type="ECO:0000256" key="14">
    <source>
        <dbReference type="PIRSR" id="PIRSR001365-2"/>
    </source>
</evidence>
<protein>
    <recommendedName>
        <fullName evidence="5">N-acetylneuraminate lyase</fullName>
        <ecNumber evidence="5">4.1.3.3</ecNumber>
    </recommendedName>
</protein>
<evidence type="ECO:0000256" key="5">
    <source>
        <dbReference type="ARBA" id="ARBA00012911"/>
    </source>
</evidence>
<evidence type="ECO:0000256" key="10">
    <source>
        <dbReference type="ARBA" id="ARBA00044906"/>
    </source>
</evidence>
<comment type="function">
    <text evidence="11">Catalyzes the cleavage of N-acetylneuraminic acid (sialic acid) to form pyruvate and N-acetylmannosamine via a Schiff base intermediate. It prevents sialic acids from being recycled and returning to the cell surface. Involved in the N-glycolylneuraminic acid (Neu5Gc) degradation pathway.</text>
</comment>
<accession>A0A8T2J8Q1</accession>
<proteinExistence type="inferred from homology"/>
<organism evidence="15 16">
    <name type="scientific">Hymenochirus boettgeri</name>
    <name type="common">Congo dwarf clawed frog</name>
    <dbReference type="NCBI Taxonomy" id="247094"/>
    <lineage>
        <taxon>Eukaryota</taxon>
        <taxon>Metazoa</taxon>
        <taxon>Chordata</taxon>
        <taxon>Craniata</taxon>
        <taxon>Vertebrata</taxon>
        <taxon>Euteleostomi</taxon>
        <taxon>Amphibia</taxon>
        <taxon>Batrachia</taxon>
        <taxon>Anura</taxon>
        <taxon>Pipoidea</taxon>
        <taxon>Pipidae</taxon>
        <taxon>Pipinae</taxon>
        <taxon>Hymenochirus</taxon>
    </lineage>
</organism>
<dbReference type="Pfam" id="PF00701">
    <property type="entry name" value="DHDPS"/>
    <property type="match status" value="1"/>
</dbReference>
<keyword evidence="7 12" id="KW-0456">Lyase</keyword>
<keyword evidence="9" id="KW-0119">Carbohydrate metabolism</keyword>
<name>A0A8T2J8Q1_9PIPI</name>
<evidence type="ECO:0000256" key="13">
    <source>
        <dbReference type="PIRSR" id="PIRSR001365-1"/>
    </source>
</evidence>
<evidence type="ECO:0000256" key="4">
    <source>
        <dbReference type="ARBA" id="ARBA00011881"/>
    </source>
</evidence>
<dbReference type="PIRSF" id="PIRSF001365">
    <property type="entry name" value="DHDPS"/>
    <property type="match status" value="1"/>
</dbReference>
<dbReference type="InterPro" id="IPR013785">
    <property type="entry name" value="Aldolase_TIM"/>
</dbReference>
<dbReference type="FunFam" id="3.20.20.70:FF:000133">
    <property type="entry name" value="N-acetylneuraminate pyruvate lyase"/>
    <property type="match status" value="1"/>
</dbReference>
<feature type="active site" description="Proton donor/acceptor" evidence="13">
    <location>
        <position position="143"/>
    </location>
</feature>
<dbReference type="SUPFAM" id="SSF51569">
    <property type="entry name" value="Aldolase"/>
    <property type="match status" value="1"/>
</dbReference>
<sequence>MAFSEKNLKGLIAATFTPMTSCGAINLPVIQQYVDYLVQKQNVTNIFVNGTTGEGLSLSIQERKSLTEEWVKHARGKMDNVIVHVGCPSIMDSKDLAAHAASCGADAISAVCPSFVKPSSLDALVLYLQEVASAAPSLPFYYYHIPKLTGITYQINDLLGKVKQNIPSFRGVKFSDVNLMEFSLCVHAYKEYDFLYGVDEQLLGALAFGAHGAVGSTYNYLGKITGDLVKAFEDGNIQNARNIQFCIQEFLIYVFDMGWGLPEFKDIMSLFSGIPLGPSRLPLVSSIRSDHHDAIKDRIKKMDSV</sequence>
<keyword evidence="16" id="KW-1185">Reference proteome</keyword>
<dbReference type="PRINTS" id="PR00146">
    <property type="entry name" value="DHPICSNTHASE"/>
</dbReference>
<dbReference type="Proteomes" id="UP000812440">
    <property type="component" value="Chromosome 6"/>
</dbReference>
<dbReference type="EC" id="4.1.3.3" evidence="5"/>
<feature type="active site" description="Schiff-base intermediate with substrate" evidence="13">
    <location>
        <position position="173"/>
    </location>
</feature>
<keyword evidence="6" id="KW-0963">Cytoplasm</keyword>
<evidence type="ECO:0000256" key="6">
    <source>
        <dbReference type="ARBA" id="ARBA00022490"/>
    </source>
</evidence>
<feature type="binding site" evidence="14">
    <location>
        <position position="214"/>
    </location>
    <ligand>
        <name>pyruvate</name>
        <dbReference type="ChEBI" id="CHEBI:15361"/>
    </ligand>
</feature>
<evidence type="ECO:0000256" key="9">
    <source>
        <dbReference type="ARBA" id="ARBA00023277"/>
    </source>
</evidence>
<feature type="binding site" evidence="14">
    <location>
        <position position="52"/>
    </location>
    <ligand>
        <name>pyruvate</name>
        <dbReference type="ChEBI" id="CHEBI:15361"/>
    </ligand>
</feature>
<evidence type="ECO:0000256" key="2">
    <source>
        <dbReference type="ARBA" id="ARBA00004878"/>
    </source>
</evidence>
<comment type="similarity">
    <text evidence="3">Belongs to the DapA family. NanA subfamily.</text>
</comment>
<evidence type="ECO:0000256" key="11">
    <source>
        <dbReference type="ARBA" id="ARBA00055344"/>
    </source>
</evidence>
<dbReference type="SMART" id="SM01130">
    <property type="entry name" value="DHDPS"/>
    <property type="match status" value="1"/>
</dbReference>
<comment type="pathway">
    <text evidence="2">Amino-sugar metabolism; N-acetylneuraminate degradation.</text>
</comment>
<evidence type="ECO:0000313" key="15">
    <source>
        <dbReference type="EMBL" id="KAG8441579.1"/>
    </source>
</evidence>
<dbReference type="GO" id="GO:0005737">
    <property type="term" value="C:cytoplasm"/>
    <property type="evidence" value="ECO:0007669"/>
    <property type="project" value="UniProtKB-SubCell"/>
</dbReference>
<comment type="caution">
    <text evidence="15">The sequence shown here is derived from an EMBL/GenBank/DDBJ whole genome shotgun (WGS) entry which is preliminary data.</text>
</comment>
<comment type="subunit">
    <text evidence="4">Homotetramer.</text>
</comment>
<dbReference type="InterPro" id="IPR002220">
    <property type="entry name" value="DapA-like"/>
</dbReference>
<comment type="subcellular location">
    <subcellularLocation>
        <location evidence="1">Cytoplasm</location>
    </subcellularLocation>
</comment>
<evidence type="ECO:0000256" key="1">
    <source>
        <dbReference type="ARBA" id="ARBA00004496"/>
    </source>
</evidence>
<dbReference type="AlphaFoldDB" id="A0A8T2J8Q1"/>
<keyword evidence="8" id="KW-0704">Schiff base</keyword>